<comment type="caution">
    <text evidence="4">The sequence shown here is derived from an EMBL/GenBank/DDBJ whole genome shotgun (WGS) entry which is preliminary data.</text>
</comment>
<dbReference type="GO" id="GO:0031012">
    <property type="term" value="C:extracellular matrix"/>
    <property type="evidence" value="ECO:0007669"/>
    <property type="project" value="TreeGrafter"/>
</dbReference>
<dbReference type="Pfam" id="PF00379">
    <property type="entry name" value="Chitin_bind_4"/>
    <property type="match status" value="1"/>
</dbReference>
<evidence type="ECO:0000313" key="4">
    <source>
        <dbReference type="EMBL" id="KAK9869678.1"/>
    </source>
</evidence>
<feature type="signal peptide" evidence="3">
    <location>
        <begin position="1"/>
        <end position="20"/>
    </location>
</feature>
<dbReference type="GO" id="GO:0042302">
    <property type="term" value="F:structural constituent of cuticle"/>
    <property type="evidence" value="ECO:0007669"/>
    <property type="project" value="UniProtKB-UniRule"/>
</dbReference>
<dbReference type="Proteomes" id="UP001431783">
    <property type="component" value="Unassembled WGS sequence"/>
</dbReference>
<keyword evidence="1 2" id="KW-0193">Cuticle</keyword>
<dbReference type="InterPro" id="IPR051217">
    <property type="entry name" value="Insect_Cuticle_Struc_Prot"/>
</dbReference>
<organism evidence="4 5">
    <name type="scientific">Henosepilachna vigintioctopunctata</name>
    <dbReference type="NCBI Taxonomy" id="420089"/>
    <lineage>
        <taxon>Eukaryota</taxon>
        <taxon>Metazoa</taxon>
        <taxon>Ecdysozoa</taxon>
        <taxon>Arthropoda</taxon>
        <taxon>Hexapoda</taxon>
        <taxon>Insecta</taxon>
        <taxon>Pterygota</taxon>
        <taxon>Neoptera</taxon>
        <taxon>Endopterygota</taxon>
        <taxon>Coleoptera</taxon>
        <taxon>Polyphaga</taxon>
        <taxon>Cucujiformia</taxon>
        <taxon>Coccinelloidea</taxon>
        <taxon>Coccinellidae</taxon>
        <taxon>Epilachninae</taxon>
        <taxon>Epilachnini</taxon>
        <taxon>Henosepilachna</taxon>
    </lineage>
</organism>
<evidence type="ECO:0000256" key="1">
    <source>
        <dbReference type="ARBA" id="ARBA00022460"/>
    </source>
</evidence>
<dbReference type="PROSITE" id="PS00233">
    <property type="entry name" value="CHIT_BIND_RR_1"/>
    <property type="match status" value="1"/>
</dbReference>
<dbReference type="InterPro" id="IPR031311">
    <property type="entry name" value="CHIT_BIND_RR_consensus"/>
</dbReference>
<evidence type="ECO:0000256" key="3">
    <source>
        <dbReference type="SAM" id="SignalP"/>
    </source>
</evidence>
<proteinExistence type="predicted"/>
<dbReference type="GO" id="GO:0005615">
    <property type="term" value="C:extracellular space"/>
    <property type="evidence" value="ECO:0007669"/>
    <property type="project" value="TreeGrafter"/>
</dbReference>
<dbReference type="EMBL" id="JARQZJ010000001">
    <property type="protein sequence ID" value="KAK9869678.1"/>
    <property type="molecule type" value="Genomic_DNA"/>
</dbReference>
<reference evidence="4 5" key="1">
    <citation type="submission" date="2023-03" db="EMBL/GenBank/DDBJ databases">
        <title>Genome insight into feeding habits of ladybird beetles.</title>
        <authorList>
            <person name="Li H.-S."/>
            <person name="Huang Y.-H."/>
            <person name="Pang H."/>
        </authorList>
    </citation>
    <scope>NUCLEOTIDE SEQUENCE [LARGE SCALE GENOMIC DNA]</scope>
    <source>
        <strain evidence="4">SYSU_2023b</strain>
        <tissue evidence="4">Whole body</tissue>
    </source>
</reference>
<evidence type="ECO:0000256" key="2">
    <source>
        <dbReference type="PROSITE-ProRule" id="PRU00497"/>
    </source>
</evidence>
<dbReference type="PANTHER" id="PTHR12236">
    <property type="entry name" value="STRUCTURAL CONTITUENT OF CUTICLE"/>
    <property type="match status" value="1"/>
</dbReference>
<dbReference type="PANTHER" id="PTHR12236:SF75">
    <property type="entry name" value="CUTICULAR PROTEIN 62BB, ISOFORM A"/>
    <property type="match status" value="1"/>
</dbReference>
<feature type="chain" id="PRO_5043766298" evidence="3">
    <location>
        <begin position="21"/>
        <end position="201"/>
    </location>
</feature>
<dbReference type="InterPro" id="IPR000618">
    <property type="entry name" value="Insect_cuticle"/>
</dbReference>
<accession>A0AAW1TJH2</accession>
<name>A0AAW1TJH2_9CUCU</name>
<gene>
    <name evidence="4" type="ORF">WA026_003426</name>
</gene>
<dbReference type="AlphaFoldDB" id="A0AAW1TJH2"/>
<dbReference type="PRINTS" id="PR00947">
    <property type="entry name" value="CUTICLE"/>
</dbReference>
<keyword evidence="3" id="KW-0732">Signal</keyword>
<evidence type="ECO:0000313" key="5">
    <source>
        <dbReference type="Proteomes" id="UP001431783"/>
    </source>
</evidence>
<dbReference type="PROSITE" id="PS51155">
    <property type="entry name" value="CHIT_BIND_RR_2"/>
    <property type="match status" value="1"/>
</dbReference>
<protein>
    <submittedName>
        <fullName evidence="4">Uncharacterized protein</fullName>
    </submittedName>
</protein>
<keyword evidence="5" id="KW-1185">Reference proteome</keyword>
<sequence length="201" mass="22469">MFYFKHTILAISLFVPATFSGVIVEQPVYAKYAPKHSVDYYSPPKYTFKYGVSDPHTGDHKSQQESRVGDVVKGQYSLVEPDGSVRVVDYTADSVNGFNAVVSKRGPSVHIEPQPHVNIVPGIVKQLVPVTKSIQPVIKTIASLPAIATYQKSIVAHPAESIVYSNDIGHDKNYYYQDYQDGAYSYPQYDLGQYYDSHAHY</sequence>